<dbReference type="PANTHER" id="PTHR42085:SF2">
    <property type="entry name" value="F-BOX DOMAIN-CONTAINING PROTEIN"/>
    <property type="match status" value="1"/>
</dbReference>
<dbReference type="Proteomes" id="UP000799772">
    <property type="component" value="Unassembled WGS sequence"/>
</dbReference>
<reference evidence="1" key="1">
    <citation type="journal article" date="2020" name="Stud. Mycol.">
        <title>101 Dothideomycetes genomes: a test case for predicting lifestyles and emergence of pathogens.</title>
        <authorList>
            <person name="Haridas S."/>
            <person name="Albert R."/>
            <person name="Binder M."/>
            <person name="Bloem J."/>
            <person name="Labutti K."/>
            <person name="Salamov A."/>
            <person name="Andreopoulos B."/>
            <person name="Baker S."/>
            <person name="Barry K."/>
            <person name="Bills G."/>
            <person name="Bluhm B."/>
            <person name="Cannon C."/>
            <person name="Castanera R."/>
            <person name="Culley D."/>
            <person name="Daum C."/>
            <person name="Ezra D."/>
            <person name="Gonzalez J."/>
            <person name="Henrissat B."/>
            <person name="Kuo A."/>
            <person name="Liang C."/>
            <person name="Lipzen A."/>
            <person name="Lutzoni F."/>
            <person name="Magnuson J."/>
            <person name="Mondo S."/>
            <person name="Nolan M."/>
            <person name="Ohm R."/>
            <person name="Pangilinan J."/>
            <person name="Park H.-J."/>
            <person name="Ramirez L."/>
            <person name="Alfaro M."/>
            <person name="Sun H."/>
            <person name="Tritt A."/>
            <person name="Yoshinaga Y."/>
            <person name="Zwiers L.-H."/>
            <person name="Turgeon B."/>
            <person name="Goodwin S."/>
            <person name="Spatafora J."/>
            <person name="Crous P."/>
            <person name="Grigoriev I."/>
        </authorList>
    </citation>
    <scope>NUCLEOTIDE SEQUENCE</scope>
    <source>
        <strain evidence="1">CBS 133067</strain>
    </source>
</reference>
<dbReference type="InterPro" id="IPR038883">
    <property type="entry name" value="AN11006-like"/>
</dbReference>
<dbReference type="OrthoDB" id="3946646at2759"/>
<organism evidence="1 2">
    <name type="scientific">Rhizodiscina lignyota</name>
    <dbReference type="NCBI Taxonomy" id="1504668"/>
    <lineage>
        <taxon>Eukaryota</taxon>
        <taxon>Fungi</taxon>
        <taxon>Dikarya</taxon>
        <taxon>Ascomycota</taxon>
        <taxon>Pezizomycotina</taxon>
        <taxon>Dothideomycetes</taxon>
        <taxon>Pleosporomycetidae</taxon>
        <taxon>Aulographales</taxon>
        <taxon>Rhizodiscinaceae</taxon>
        <taxon>Rhizodiscina</taxon>
    </lineage>
</organism>
<sequence>MSYHLRYRGLPRELRDVIYEYLLCPPAGVVFEEAQWYTVERSIVCSSKIPINIFLANREMNEEATAALFAKNIFQFHLSDEILILRFLRSLPPKVLRRIQYVGLPIPNLRSSTPILLNFIMQEMYISSLALNIVSSWTSSNDFRIFPIPMLAVEILRGMLMSNGTILRKLQLRSSFIRLYRKGKGEQREVFVDALVKHSLQVTELLSKQSLPSASDCRIPFVGRTPGSVTSDVEIVDGPWEPLLAITFRRYPHNAASPGTSTEMMRADVMSKLDTYWKSISQRDAGSGPGD</sequence>
<dbReference type="AlphaFoldDB" id="A0A9P4IED4"/>
<keyword evidence="2" id="KW-1185">Reference proteome</keyword>
<protein>
    <submittedName>
        <fullName evidence="1">Uncharacterized protein</fullName>
    </submittedName>
</protein>
<name>A0A9P4IED4_9PEZI</name>
<gene>
    <name evidence="1" type="ORF">NA57DRAFT_77242</name>
</gene>
<evidence type="ECO:0000313" key="2">
    <source>
        <dbReference type="Proteomes" id="UP000799772"/>
    </source>
</evidence>
<dbReference type="PANTHER" id="PTHR42085">
    <property type="entry name" value="F-BOX DOMAIN-CONTAINING PROTEIN"/>
    <property type="match status" value="1"/>
</dbReference>
<dbReference type="EMBL" id="ML978128">
    <property type="protein sequence ID" value="KAF2096992.1"/>
    <property type="molecule type" value="Genomic_DNA"/>
</dbReference>
<accession>A0A9P4IED4</accession>
<comment type="caution">
    <text evidence="1">The sequence shown here is derived from an EMBL/GenBank/DDBJ whole genome shotgun (WGS) entry which is preliminary data.</text>
</comment>
<proteinExistence type="predicted"/>
<evidence type="ECO:0000313" key="1">
    <source>
        <dbReference type="EMBL" id="KAF2096992.1"/>
    </source>
</evidence>